<dbReference type="PANTHER" id="PTHR43335">
    <property type="entry name" value="ABC TRANSPORTER, ATP-BINDING PROTEIN"/>
    <property type="match status" value="1"/>
</dbReference>
<keyword evidence="3" id="KW-0547">Nucleotide-binding</keyword>
<dbReference type="EMBL" id="NGJZ01000002">
    <property type="protein sequence ID" value="RSU07299.1"/>
    <property type="molecule type" value="Genomic_DNA"/>
</dbReference>
<dbReference type="RefSeq" id="WP_126825212.1">
    <property type="nucleotide sequence ID" value="NZ_JBHLWU010000002.1"/>
</dbReference>
<organism evidence="6 7">
    <name type="scientific">Vagococcus entomophilus</name>
    <dbReference type="NCBI Taxonomy" id="1160095"/>
    <lineage>
        <taxon>Bacteria</taxon>
        <taxon>Bacillati</taxon>
        <taxon>Bacillota</taxon>
        <taxon>Bacilli</taxon>
        <taxon>Lactobacillales</taxon>
        <taxon>Enterococcaceae</taxon>
        <taxon>Vagococcus</taxon>
    </lineage>
</organism>
<dbReference type="InterPro" id="IPR003439">
    <property type="entry name" value="ABC_transporter-like_ATP-bd"/>
</dbReference>
<dbReference type="Gene3D" id="3.40.50.300">
    <property type="entry name" value="P-loop containing nucleotide triphosphate hydrolases"/>
    <property type="match status" value="1"/>
</dbReference>
<evidence type="ECO:0000256" key="4">
    <source>
        <dbReference type="ARBA" id="ARBA00022840"/>
    </source>
</evidence>
<reference evidence="6 7" key="1">
    <citation type="submission" date="2017-05" db="EMBL/GenBank/DDBJ databases">
        <title>Vagococcus spp. assemblies.</title>
        <authorList>
            <person name="Gulvik C.A."/>
        </authorList>
    </citation>
    <scope>NUCLEOTIDE SEQUENCE [LARGE SCALE GENOMIC DNA]</scope>
    <source>
        <strain evidence="6 7">DSM 24756</strain>
    </source>
</reference>
<dbReference type="PANTHER" id="PTHR43335:SF4">
    <property type="entry name" value="ABC TRANSPORTER, ATP-BINDING PROTEIN"/>
    <property type="match status" value="1"/>
</dbReference>
<dbReference type="OrthoDB" id="9804819at2"/>
<dbReference type="AlphaFoldDB" id="A0A430AH77"/>
<feature type="domain" description="ABC transporter" evidence="5">
    <location>
        <begin position="4"/>
        <end position="229"/>
    </location>
</feature>
<evidence type="ECO:0000259" key="5">
    <source>
        <dbReference type="PROSITE" id="PS50893"/>
    </source>
</evidence>
<proteinExistence type="inferred from homology"/>
<evidence type="ECO:0000313" key="7">
    <source>
        <dbReference type="Proteomes" id="UP000288669"/>
    </source>
</evidence>
<evidence type="ECO:0000256" key="2">
    <source>
        <dbReference type="ARBA" id="ARBA00022448"/>
    </source>
</evidence>
<evidence type="ECO:0000256" key="3">
    <source>
        <dbReference type="ARBA" id="ARBA00022741"/>
    </source>
</evidence>
<dbReference type="SMART" id="SM00382">
    <property type="entry name" value="AAA"/>
    <property type="match status" value="1"/>
</dbReference>
<keyword evidence="2" id="KW-0813">Transport</keyword>
<comment type="similarity">
    <text evidence="1">Belongs to the ABC transporter superfamily.</text>
</comment>
<dbReference type="Proteomes" id="UP000288669">
    <property type="component" value="Unassembled WGS sequence"/>
</dbReference>
<comment type="caution">
    <text evidence="6">The sequence shown here is derived from an EMBL/GenBank/DDBJ whole genome shotgun (WGS) entry which is preliminary data.</text>
</comment>
<gene>
    <name evidence="6" type="ORF">CBF30_08590</name>
</gene>
<evidence type="ECO:0000313" key="6">
    <source>
        <dbReference type="EMBL" id="RSU07299.1"/>
    </source>
</evidence>
<keyword evidence="4" id="KW-0067">ATP-binding</keyword>
<dbReference type="Pfam" id="PF00005">
    <property type="entry name" value="ABC_tran"/>
    <property type="match status" value="1"/>
</dbReference>
<dbReference type="GO" id="GO:0005524">
    <property type="term" value="F:ATP binding"/>
    <property type="evidence" value="ECO:0007669"/>
    <property type="project" value="UniProtKB-KW"/>
</dbReference>
<evidence type="ECO:0000256" key="1">
    <source>
        <dbReference type="ARBA" id="ARBA00005417"/>
    </source>
</evidence>
<dbReference type="InterPro" id="IPR003593">
    <property type="entry name" value="AAA+_ATPase"/>
</dbReference>
<accession>A0A430AH77</accession>
<sequence>MKNIVVSNVCKQHKKKNILENITFKAKEGRITAFLGPNGAGKSSTLRILLGLDRPLSGTATFGKKNYSNFTFPLQIVGSAFDGIGGTPSRKVKTHLKIIAKSNNIPNKRISEVLDIVDLSNKSHAQLGTLSLGEGQRLGIAIALLGDPQYLVLDEPTNGLDPMGIKWFRNFIRRQADQGKTVLLSSHYLSEIEAIADDVVIINKGQIVVTGELHEVMQSIETLEDVFFLLTEGGN</sequence>
<name>A0A430AH77_9ENTE</name>
<keyword evidence="7" id="KW-1185">Reference proteome</keyword>
<dbReference type="SUPFAM" id="SSF52540">
    <property type="entry name" value="P-loop containing nucleoside triphosphate hydrolases"/>
    <property type="match status" value="1"/>
</dbReference>
<dbReference type="PROSITE" id="PS50893">
    <property type="entry name" value="ABC_TRANSPORTER_2"/>
    <property type="match status" value="1"/>
</dbReference>
<dbReference type="InterPro" id="IPR027417">
    <property type="entry name" value="P-loop_NTPase"/>
</dbReference>
<dbReference type="GO" id="GO:0016887">
    <property type="term" value="F:ATP hydrolysis activity"/>
    <property type="evidence" value="ECO:0007669"/>
    <property type="project" value="InterPro"/>
</dbReference>
<protein>
    <submittedName>
        <fullName evidence="6">ABC transporter</fullName>
    </submittedName>
</protein>